<dbReference type="RefSeq" id="WP_179580116.1">
    <property type="nucleotide sequence ID" value="NZ_JACCFM010000001.1"/>
</dbReference>
<keyword evidence="3" id="KW-1185">Reference proteome</keyword>
<sequence length="235" mass="24435">MKSNRIWVLGSVVIMVVVLMVGWSFGVQPQLAATALANEDRAFASDQNVQHEITLVKLKKDFEGIDALKAERNTLMVSVPRLVEAPRFLNELDALAAANGVTLTGVTLDQPEAYLSTVPTTSPDAEGAEAGSSSGEAVAPATPAVSEVGAPPVTDPLITPTSMASLAVEVTIRGSYDQILSFVNGLQTQGRLVMVTGLETSIDPVTPDVVEAAIRGFIYALPGASVPLPPEAAAG</sequence>
<dbReference type="AlphaFoldDB" id="A0A7Z0J7I8"/>
<dbReference type="EMBL" id="JACCFM010000001">
    <property type="protein sequence ID" value="NYJ21530.1"/>
    <property type="molecule type" value="Genomic_DNA"/>
</dbReference>
<comment type="caution">
    <text evidence="2">The sequence shown here is derived from an EMBL/GenBank/DDBJ whole genome shotgun (WGS) entry which is preliminary data.</text>
</comment>
<dbReference type="Proteomes" id="UP000537260">
    <property type="component" value="Unassembled WGS sequence"/>
</dbReference>
<accession>A0A7Z0J7I8</accession>
<gene>
    <name evidence="2" type="ORF">HNR05_003321</name>
</gene>
<evidence type="ECO:0000313" key="3">
    <source>
        <dbReference type="Proteomes" id="UP000537260"/>
    </source>
</evidence>
<feature type="compositionally biased region" description="Low complexity" evidence="1">
    <location>
        <begin position="128"/>
        <end position="137"/>
    </location>
</feature>
<feature type="region of interest" description="Disordered" evidence="1">
    <location>
        <begin position="118"/>
        <end position="137"/>
    </location>
</feature>
<organism evidence="2 3">
    <name type="scientific">Glaciibacter psychrotolerans</name>
    <dbReference type="NCBI Taxonomy" id="670054"/>
    <lineage>
        <taxon>Bacteria</taxon>
        <taxon>Bacillati</taxon>
        <taxon>Actinomycetota</taxon>
        <taxon>Actinomycetes</taxon>
        <taxon>Micrococcales</taxon>
        <taxon>Microbacteriaceae</taxon>
        <taxon>Glaciibacter</taxon>
    </lineage>
</organism>
<dbReference type="InterPro" id="IPR014717">
    <property type="entry name" value="Transl_elong_EF1B/ribsomal_bS6"/>
</dbReference>
<proteinExistence type="predicted"/>
<name>A0A7Z0J7I8_9MICO</name>
<dbReference type="Gene3D" id="3.30.70.60">
    <property type="match status" value="1"/>
</dbReference>
<reference evidence="2 3" key="1">
    <citation type="submission" date="2020-07" db="EMBL/GenBank/DDBJ databases">
        <title>Sequencing the genomes of 1000 actinobacteria strains.</title>
        <authorList>
            <person name="Klenk H.-P."/>
        </authorList>
    </citation>
    <scope>NUCLEOTIDE SEQUENCE [LARGE SCALE GENOMIC DNA]</scope>
    <source>
        <strain evidence="2 3">LI1</strain>
    </source>
</reference>
<evidence type="ECO:0000313" key="2">
    <source>
        <dbReference type="EMBL" id="NYJ21530.1"/>
    </source>
</evidence>
<protein>
    <submittedName>
        <fullName evidence="2">Tfp pilus assembly protein PilO</fullName>
    </submittedName>
</protein>
<evidence type="ECO:0000256" key="1">
    <source>
        <dbReference type="SAM" id="MobiDB-lite"/>
    </source>
</evidence>